<evidence type="ECO:0000313" key="2">
    <source>
        <dbReference type="Proteomes" id="UP000559962"/>
    </source>
</evidence>
<evidence type="ECO:0008006" key="3">
    <source>
        <dbReference type="Google" id="ProtNLM"/>
    </source>
</evidence>
<dbReference type="AlphaFoldDB" id="A0A847J3B5"/>
<reference evidence="1 2" key="1">
    <citation type="journal article" date="2020" name="Biotechnol. Biofuels">
        <title>New insights from the biogas microbiome by comprehensive genome-resolved metagenomics of nearly 1600 species originating from multiple anaerobic digesters.</title>
        <authorList>
            <person name="Campanaro S."/>
            <person name="Treu L."/>
            <person name="Rodriguez-R L.M."/>
            <person name="Kovalovszki A."/>
            <person name="Ziels R.M."/>
            <person name="Maus I."/>
            <person name="Zhu X."/>
            <person name="Kougias P.G."/>
            <person name="Basile A."/>
            <person name="Luo G."/>
            <person name="Schluter A."/>
            <person name="Konstantinidis K.T."/>
            <person name="Angelidaki I."/>
        </authorList>
    </citation>
    <scope>NUCLEOTIDE SEQUENCE [LARGE SCALE GENOMIC DNA]</scope>
    <source>
        <strain evidence="1">AS27yjCOA_61</strain>
    </source>
</reference>
<name>A0A847J3B5_9LACT</name>
<accession>A0A847J3B5</accession>
<sequence length="230" mass="27111">MSRFTTHFEAAIPQLQASILAAFRSHQTQAGYRSVWEHFEDVIDPVLIDFLIRPPLNIARDDIKIATSKSVYPDLKIKFEGKDYAIDVKSGEDNINPWYDMGRLDTYEENHLDKYEAEYCITVRWRNHDAPEVVNVYIEPAYCSVGYRDVYDGVLYRPYDGKLRPKPWSDFENGVTHWRNEAEFRRGLEAAKIHRRIHYIVNWYIEMETSQRAEIKRAIDDVDKGKKPTF</sequence>
<comment type="caution">
    <text evidence="1">The sequence shown here is derived from an EMBL/GenBank/DDBJ whole genome shotgun (WGS) entry which is preliminary data.</text>
</comment>
<proteinExistence type="predicted"/>
<protein>
    <recommendedName>
        <fullName evidence="3">Restriction endonuclease</fullName>
    </recommendedName>
</protein>
<organism evidence="1 2">
    <name type="scientific">Pseudolactococcus chungangensis</name>
    <dbReference type="NCBI Taxonomy" id="451457"/>
    <lineage>
        <taxon>Bacteria</taxon>
        <taxon>Bacillati</taxon>
        <taxon>Bacillota</taxon>
        <taxon>Bacilli</taxon>
        <taxon>Lactobacillales</taxon>
        <taxon>Streptococcaceae</taxon>
        <taxon>Pseudolactococcus</taxon>
    </lineage>
</organism>
<gene>
    <name evidence="1" type="ORF">GX453_04820</name>
</gene>
<evidence type="ECO:0000313" key="1">
    <source>
        <dbReference type="EMBL" id="NLH35333.1"/>
    </source>
</evidence>
<dbReference type="Proteomes" id="UP000559962">
    <property type="component" value="Unassembled WGS sequence"/>
</dbReference>
<dbReference type="EMBL" id="JAAYVO010000060">
    <property type="protein sequence ID" value="NLH35333.1"/>
    <property type="molecule type" value="Genomic_DNA"/>
</dbReference>